<gene>
    <name evidence="2" type="ORF">XYLVIOL_LOCUS3907</name>
</gene>
<organism evidence="2 3">
    <name type="scientific">Xylocopa violacea</name>
    <name type="common">Violet carpenter bee</name>
    <name type="synonym">Apis violacea</name>
    <dbReference type="NCBI Taxonomy" id="135666"/>
    <lineage>
        <taxon>Eukaryota</taxon>
        <taxon>Metazoa</taxon>
        <taxon>Ecdysozoa</taxon>
        <taxon>Arthropoda</taxon>
        <taxon>Hexapoda</taxon>
        <taxon>Insecta</taxon>
        <taxon>Pterygota</taxon>
        <taxon>Neoptera</taxon>
        <taxon>Endopterygota</taxon>
        <taxon>Hymenoptera</taxon>
        <taxon>Apocrita</taxon>
        <taxon>Aculeata</taxon>
        <taxon>Apoidea</taxon>
        <taxon>Anthophila</taxon>
        <taxon>Apidae</taxon>
        <taxon>Xylocopa</taxon>
        <taxon>Xylocopa</taxon>
    </lineage>
</organism>
<protein>
    <submittedName>
        <fullName evidence="2">Uncharacterized protein</fullName>
    </submittedName>
</protein>
<dbReference type="Gene3D" id="1.10.238.20">
    <property type="entry name" value="Pheromone/general odorant binding protein domain"/>
    <property type="match status" value="1"/>
</dbReference>
<evidence type="ECO:0000313" key="3">
    <source>
        <dbReference type="Proteomes" id="UP001642520"/>
    </source>
</evidence>
<dbReference type="SUPFAM" id="SSF47565">
    <property type="entry name" value="Insect pheromone/odorant-binding proteins"/>
    <property type="match status" value="1"/>
</dbReference>
<reference evidence="2 3" key="1">
    <citation type="submission" date="2024-08" db="EMBL/GenBank/DDBJ databases">
        <authorList>
            <person name="Will J Nash"/>
            <person name="Angela Man"/>
            <person name="Seanna McTaggart"/>
            <person name="Kendall Baker"/>
            <person name="Tom Barker"/>
            <person name="Leah Catchpole"/>
            <person name="Alex Durrant"/>
            <person name="Karim Gharbi"/>
            <person name="Naomi Irish"/>
            <person name="Gemy Kaithakottil"/>
            <person name="Debby Ku"/>
            <person name="Aaliyah Providence"/>
            <person name="Felix Shaw"/>
            <person name="David Swarbreck"/>
            <person name="Chris Watkins"/>
            <person name="Ann M. McCartney"/>
            <person name="Giulio Formenti"/>
            <person name="Alice Mouton"/>
            <person name="Noel Vella"/>
            <person name="Bjorn M von Reumont"/>
            <person name="Adriana Vella"/>
            <person name="Wilfried Haerty"/>
        </authorList>
    </citation>
    <scope>NUCLEOTIDE SEQUENCE [LARGE SCALE GENOMIC DNA]</scope>
</reference>
<dbReference type="Pfam" id="PF01395">
    <property type="entry name" value="PBP_GOBP"/>
    <property type="match status" value="1"/>
</dbReference>
<feature type="signal peptide" evidence="1">
    <location>
        <begin position="1"/>
        <end position="19"/>
    </location>
</feature>
<dbReference type="InterPro" id="IPR006170">
    <property type="entry name" value="PBP/GOBP"/>
</dbReference>
<dbReference type="CDD" id="cd23992">
    <property type="entry name" value="PBP_GOBP"/>
    <property type="match status" value="1"/>
</dbReference>
<dbReference type="EMBL" id="CAXAJV020001290">
    <property type="protein sequence ID" value="CAL7939471.1"/>
    <property type="molecule type" value="Genomic_DNA"/>
</dbReference>
<comment type="caution">
    <text evidence="2">The sequence shown here is derived from an EMBL/GenBank/DDBJ whole genome shotgun (WGS) entry which is preliminary data.</text>
</comment>
<dbReference type="Proteomes" id="UP001642520">
    <property type="component" value="Unassembled WGS sequence"/>
</dbReference>
<feature type="chain" id="PRO_5045194732" evidence="1">
    <location>
        <begin position="20"/>
        <end position="143"/>
    </location>
</feature>
<dbReference type="SMART" id="SM00708">
    <property type="entry name" value="PhBP"/>
    <property type="match status" value="1"/>
</dbReference>
<keyword evidence="1" id="KW-0732">Signal</keyword>
<evidence type="ECO:0000313" key="2">
    <source>
        <dbReference type="EMBL" id="CAL7939471.1"/>
    </source>
</evidence>
<keyword evidence="3" id="KW-1185">Reference proteome</keyword>
<evidence type="ECO:0000256" key="1">
    <source>
        <dbReference type="SAM" id="SignalP"/>
    </source>
</evidence>
<accession>A0ABP1NGS8</accession>
<sequence>MKTFAAVICLLAATTVVRSMDQDEIIAKYLEYLMPDIQPCVDEFHIEGDEITRVQHGTSTTDSKQLGCMKACVMKRMKILIGPDFHLEPINKMIETIHAGNDDDVKLVKKIAGDCADQIKGESDECEVGTKYTDCYIEKLFSD</sequence>
<name>A0ABP1NGS8_XYLVO</name>
<proteinExistence type="predicted"/>
<dbReference type="InterPro" id="IPR036728">
    <property type="entry name" value="PBP_GOBP_sf"/>
</dbReference>